<organism evidence="1 2">
    <name type="scientific">Selenomonas timonae</name>
    <dbReference type="NCBI Taxonomy" id="2754044"/>
    <lineage>
        <taxon>Bacteria</taxon>
        <taxon>Bacillati</taxon>
        <taxon>Bacillota</taxon>
        <taxon>Negativicutes</taxon>
        <taxon>Selenomonadales</taxon>
        <taxon>Selenomonadaceae</taxon>
        <taxon>Selenomonas</taxon>
    </lineage>
</organism>
<protein>
    <submittedName>
        <fullName evidence="1">PilN domain-containing protein</fullName>
    </submittedName>
</protein>
<name>A0A7G7VKB3_9FIRM</name>
<dbReference type="Proteomes" id="UP000515480">
    <property type="component" value="Chromosome"/>
</dbReference>
<dbReference type="InterPro" id="IPR007813">
    <property type="entry name" value="PilN"/>
</dbReference>
<evidence type="ECO:0000313" key="1">
    <source>
        <dbReference type="EMBL" id="QNH54556.1"/>
    </source>
</evidence>
<dbReference type="AlphaFoldDB" id="A0A7G7VKB3"/>
<reference evidence="1 2" key="1">
    <citation type="submission" date="2020-07" db="EMBL/GenBank/DDBJ databases">
        <title>Complete genome and description of Selenomonas timonensis sp. nov., a new bacterium isolated from a gingivitis subject.</title>
        <authorList>
            <person name="Antezack A."/>
        </authorList>
    </citation>
    <scope>NUCLEOTIDE SEQUENCE [LARGE SCALE GENOMIC DNA]</scope>
    <source>
        <strain evidence="1 2">Marseille-Q3039</strain>
    </source>
</reference>
<sequence>MSGGAGIRLLWRTREAVGLYPGGKGLVLAHLCAAEENGGAWMVTESRTSETSCPAPSDAAALAAFIGTALQSAGWEKLPLALALPATEAETAEWELPIRLSGRELREALLWSLRAEADEAGAPLSDDVELVCTTLSETEPQRYWAAWMDKHRIRAYFTAFSAEGLRLQMITVYPPGGGVFADEIEAAREPRMPWEMESAEDGIASAVYAGLLMRAGTPEHLYWTARQPISAFLRAHAAQLIAVLAAALFLAGVGADVASYMAVRQVRDPTAEELALRGSELARMEEFSALRADVAQREQLLSAFSAESLPLPALLVHLGSMTVDGVHISGVQAEGHAIRIDGEAADYAALAALMGAMEEDAFFSAEVTLEQAGQGERTTNVPGRIHFILHSSW</sequence>
<dbReference type="Pfam" id="PF05137">
    <property type="entry name" value="PilN"/>
    <property type="match status" value="1"/>
</dbReference>
<accession>A0A7G7VKB3</accession>
<dbReference type="InterPro" id="IPR043129">
    <property type="entry name" value="ATPase_NBD"/>
</dbReference>
<dbReference type="SUPFAM" id="SSF53067">
    <property type="entry name" value="Actin-like ATPase domain"/>
    <property type="match status" value="1"/>
</dbReference>
<proteinExistence type="predicted"/>
<keyword evidence="2" id="KW-1185">Reference proteome</keyword>
<gene>
    <name evidence="1" type="ORF">H1B31_00835</name>
</gene>
<evidence type="ECO:0000313" key="2">
    <source>
        <dbReference type="Proteomes" id="UP000515480"/>
    </source>
</evidence>
<dbReference type="EMBL" id="CP060204">
    <property type="protein sequence ID" value="QNH54556.1"/>
    <property type="molecule type" value="Genomic_DNA"/>
</dbReference>
<dbReference type="RefSeq" id="WP_185980520.1">
    <property type="nucleotide sequence ID" value="NZ_CP060204.1"/>
</dbReference>
<dbReference type="KEGG" id="stim:H1B31_00835"/>